<organism evidence="1 2">
    <name type="scientific">Eshraghiella crossota DSM 2876</name>
    <dbReference type="NCBI Taxonomy" id="511680"/>
    <lineage>
        <taxon>Bacteria</taxon>
        <taxon>Bacillati</taxon>
        <taxon>Bacillota</taxon>
        <taxon>Clostridia</taxon>
        <taxon>Lachnospirales</taxon>
        <taxon>Lachnospiraceae</taxon>
        <taxon>Eshraghiella</taxon>
    </lineage>
</organism>
<dbReference type="PIRSF" id="PIRSF021435">
    <property type="entry name" value="SpoIIIAB"/>
    <property type="match status" value="1"/>
</dbReference>
<dbReference type="Pfam" id="PF09548">
    <property type="entry name" value="Spore_III_AB"/>
    <property type="match status" value="1"/>
</dbReference>
<reference evidence="1 2" key="1">
    <citation type="submission" date="2010-02" db="EMBL/GenBank/DDBJ databases">
        <authorList>
            <person name="Weinstock G."/>
            <person name="Sodergren E."/>
            <person name="Clifton S."/>
            <person name="Fulton L."/>
            <person name="Fulton B."/>
            <person name="Courtney L."/>
            <person name="Fronick C."/>
            <person name="Harrison M."/>
            <person name="Strong C."/>
            <person name="Farmer C."/>
            <person name="Delahaunty K."/>
            <person name="Markovic C."/>
            <person name="Hall O."/>
            <person name="Minx P."/>
            <person name="Tomlinson C."/>
            <person name="Mitreva M."/>
            <person name="Nelson J."/>
            <person name="Hou S."/>
            <person name="Wollam A."/>
            <person name="Pepin K.H."/>
            <person name="Johnson M."/>
            <person name="Bhonagiri V."/>
            <person name="Zhang X."/>
            <person name="Suruliraj S."/>
            <person name="Warren W."/>
            <person name="Chinwalla A."/>
            <person name="Mardis E.R."/>
            <person name="Wilson R.K."/>
        </authorList>
    </citation>
    <scope>NUCLEOTIDE SEQUENCE [LARGE SCALE GENOMIC DNA]</scope>
    <source>
        <strain evidence="1 2">DSM 2876</strain>
    </source>
</reference>
<evidence type="ECO:0000313" key="2">
    <source>
        <dbReference type="Proteomes" id="UP000006238"/>
    </source>
</evidence>
<keyword evidence="2" id="KW-1185">Reference proteome</keyword>
<dbReference type="RefSeq" id="WP_005603013.1">
    <property type="nucleotide sequence ID" value="NZ_GG663524.1"/>
</dbReference>
<dbReference type="GeneID" id="98918347"/>
<name>D4S007_9FIRM</name>
<dbReference type="AlphaFoldDB" id="D4S007"/>
<gene>
    <name evidence="1" type="ORF">BUTYVIB_01423</name>
</gene>
<dbReference type="InterPro" id="IPR014198">
    <property type="entry name" value="Spore_III_AB"/>
</dbReference>
<dbReference type="HOGENOM" id="CLU_120887_0_1_9"/>
<accession>D4S007</accession>
<dbReference type="Proteomes" id="UP000006238">
    <property type="component" value="Unassembled WGS sequence"/>
</dbReference>
<dbReference type="EMBL" id="ABWN01000030">
    <property type="protein sequence ID" value="EFF68155.1"/>
    <property type="molecule type" value="Genomic_DNA"/>
</dbReference>
<proteinExistence type="predicted"/>
<dbReference type="STRING" id="45851.BHV86_10620"/>
<sequence length="168" mass="19021">MLKIAGIIIIMISTTLYGYRMSLDLKAEYNELLEIKKMMFLLKGEIAYGSCTINEALANISTRCGMNIDNILENIASDTEGNFYENWEQKWNDGFLNMHLSKNIKADILNFKDVLGLADKSGELSQIDLFLSRLQNEIDNTENILPQKCRMYRCLAVGAGIILSIIII</sequence>
<protein>
    <submittedName>
        <fullName evidence="1">Putative stage III sporulation protein AB</fullName>
    </submittedName>
</protein>
<evidence type="ECO:0000313" key="1">
    <source>
        <dbReference type="EMBL" id="EFF68155.1"/>
    </source>
</evidence>
<comment type="caution">
    <text evidence="1">The sequence shown here is derived from an EMBL/GenBank/DDBJ whole genome shotgun (WGS) entry which is preliminary data.</text>
</comment>